<dbReference type="GO" id="GO:0005874">
    <property type="term" value="C:microtubule"/>
    <property type="evidence" value="ECO:0007669"/>
    <property type="project" value="TreeGrafter"/>
</dbReference>
<comment type="caution">
    <text evidence="2">The sequence shown here is derived from an EMBL/GenBank/DDBJ whole genome shotgun (WGS) entry which is preliminary data.</text>
</comment>
<dbReference type="EMBL" id="SDMP01000012">
    <property type="protein sequence ID" value="RYR26667.1"/>
    <property type="molecule type" value="Genomic_DNA"/>
</dbReference>
<dbReference type="Pfam" id="PF00350">
    <property type="entry name" value="Dynamin_N"/>
    <property type="match status" value="1"/>
</dbReference>
<accession>A0A445AJM5</accession>
<dbReference type="GO" id="GO:0005737">
    <property type="term" value="C:cytoplasm"/>
    <property type="evidence" value="ECO:0007669"/>
    <property type="project" value="TreeGrafter"/>
</dbReference>
<evidence type="ECO:0000313" key="2">
    <source>
        <dbReference type="EMBL" id="RYR26667.1"/>
    </source>
</evidence>
<proteinExistence type="predicted"/>
<feature type="domain" description="Dynamin N-terminal" evidence="1">
    <location>
        <begin position="103"/>
        <end position="172"/>
    </location>
</feature>
<dbReference type="PANTHER" id="PTHR11566:SF60">
    <property type="entry name" value="PHRAGMOPLASTIN DRP1B"/>
    <property type="match status" value="1"/>
</dbReference>
<dbReference type="Gene3D" id="3.40.50.300">
    <property type="entry name" value="P-loop containing nucleotide triphosphate hydrolases"/>
    <property type="match status" value="1"/>
</dbReference>
<dbReference type="GO" id="GO:0016020">
    <property type="term" value="C:membrane"/>
    <property type="evidence" value="ECO:0007669"/>
    <property type="project" value="TreeGrafter"/>
</dbReference>
<reference evidence="2 3" key="1">
    <citation type="submission" date="2019-01" db="EMBL/GenBank/DDBJ databases">
        <title>Sequencing of cultivated peanut Arachis hypogaea provides insights into genome evolution and oil improvement.</title>
        <authorList>
            <person name="Chen X."/>
        </authorList>
    </citation>
    <scope>NUCLEOTIDE SEQUENCE [LARGE SCALE GENOMIC DNA]</scope>
    <source>
        <strain evidence="3">cv. Fuhuasheng</strain>
        <tissue evidence="2">Leaves</tissue>
    </source>
</reference>
<dbReference type="PANTHER" id="PTHR11566">
    <property type="entry name" value="DYNAMIN"/>
    <property type="match status" value="1"/>
</dbReference>
<dbReference type="STRING" id="3818.A0A445AJM5"/>
<evidence type="ECO:0000313" key="3">
    <source>
        <dbReference type="Proteomes" id="UP000289738"/>
    </source>
</evidence>
<gene>
    <name evidence="2" type="ORF">Ahy_B02g060946</name>
</gene>
<keyword evidence="3" id="KW-1185">Reference proteome</keyword>
<dbReference type="InterPro" id="IPR045063">
    <property type="entry name" value="Dynamin_N"/>
</dbReference>
<dbReference type="InterPro" id="IPR027417">
    <property type="entry name" value="P-loop_NTPase"/>
</dbReference>
<dbReference type="GO" id="GO:0003924">
    <property type="term" value="F:GTPase activity"/>
    <property type="evidence" value="ECO:0007669"/>
    <property type="project" value="TreeGrafter"/>
</dbReference>
<protein>
    <recommendedName>
        <fullName evidence="1">Dynamin N-terminal domain-containing protein</fullName>
    </recommendedName>
</protein>
<dbReference type="Proteomes" id="UP000289738">
    <property type="component" value="Chromosome B02"/>
</dbReference>
<name>A0A445AJM5_ARAHY</name>
<organism evidence="2 3">
    <name type="scientific">Arachis hypogaea</name>
    <name type="common">Peanut</name>
    <dbReference type="NCBI Taxonomy" id="3818"/>
    <lineage>
        <taxon>Eukaryota</taxon>
        <taxon>Viridiplantae</taxon>
        <taxon>Streptophyta</taxon>
        <taxon>Embryophyta</taxon>
        <taxon>Tracheophyta</taxon>
        <taxon>Spermatophyta</taxon>
        <taxon>Magnoliopsida</taxon>
        <taxon>eudicotyledons</taxon>
        <taxon>Gunneridae</taxon>
        <taxon>Pentapetalae</taxon>
        <taxon>rosids</taxon>
        <taxon>fabids</taxon>
        <taxon>Fabales</taxon>
        <taxon>Fabaceae</taxon>
        <taxon>Papilionoideae</taxon>
        <taxon>50 kb inversion clade</taxon>
        <taxon>dalbergioids sensu lato</taxon>
        <taxon>Dalbergieae</taxon>
        <taxon>Pterocarpus clade</taxon>
        <taxon>Arachis</taxon>
    </lineage>
</organism>
<dbReference type="InterPro" id="IPR022812">
    <property type="entry name" value="Dynamin"/>
</dbReference>
<dbReference type="SUPFAM" id="SSF52540">
    <property type="entry name" value="P-loop containing nucleoside triphosphate hydrolases"/>
    <property type="match status" value="1"/>
</dbReference>
<dbReference type="AlphaFoldDB" id="A0A445AJM5"/>
<evidence type="ECO:0000259" key="1">
    <source>
        <dbReference type="Pfam" id="PF00350"/>
    </source>
</evidence>
<sequence length="177" mass="20260">MKLCSNRLPSTTPCRFYVPPRPPRVRPQQPVGGVLASCRSLHQQEPRHLLLQRRRHPSPAVPGCFNSSRLLFSPYCMWQVKFHCEEMAATTEMSMSLFKGGREYAEFMHFPMKKFTEFVTIWQEISDETDRETGRSKGISSVPIHLSIYSPHVVNLTLVDLPGLTKVVVDSQSREQS</sequence>
<dbReference type="GO" id="GO:0008017">
    <property type="term" value="F:microtubule binding"/>
    <property type="evidence" value="ECO:0007669"/>
    <property type="project" value="TreeGrafter"/>
</dbReference>